<reference evidence="2" key="1">
    <citation type="journal article" date="2018" name="DNA Res.">
        <title>Multiple hybrid de novo genome assembly of finger millet, an orphan allotetraploid crop.</title>
        <authorList>
            <person name="Hatakeyama M."/>
            <person name="Aluri S."/>
            <person name="Balachadran M.T."/>
            <person name="Sivarajan S.R."/>
            <person name="Patrignani A."/>
            <person name="Gruter S."/>
            <person name="Poveda L."/>
            <person name="Shimizu-Inatsugi R."/>
            <person name="Baeten J."/>
            <person name="Francoijs K.J."/>
            <person name="Nataraja K.N."/>
            <person name="Reddy Y.A.N."/>
            <person name="Phadnis S."/>
            <person name="Ravikumar R.L."/>
            <person name="Schlapbach R."/>
            <person name="Sreeman S.M."/>
            <person name="Shimizu K.K."/>
        </authorList>
    </citation>
    <scope>NUCLEOTIDE SEQUENCE</scope>
</reference>
<proteinExistence type="predicted"/>
<organism evidence="2 3">
    <name type="scientific">Eleusine coracana subsp. coracana</name>
    <dbReference type="NCBI Taxonomy" id="191504"/>
    <lineage>
        <taxon>Eukaryota</taxon>
        <taxon>Viridiplantae</taxon>
        <taxon>Streptophyta</taxon>
        <taxon>Embryophyta</taxon>
        <taxon>Tracheophyta</taxon>
        <taxon>Spermatophyta</taxon>
        <taxon>Magnoliopsida</taxon>
        <taxon>Liliopsida</taxon>
        <taxon>Poales</taxon>
        <taxon>Poaceae</taxon>
        <taxon>PACMAD clade</taxon>
        <taxon>Chloridoideae</taxon>
        <taxon>Cynodonteae</taxon>
        <taxon>Eleusininae</taxon>
        <taxon>Eleusine</taxon>
    </lineage>
</organism>
<comment type="caution">
    <text evidence="2">The sequence shown here is derived from an EMBL/GenBank/DDBJ whole genome shotgun (WGS) entry which is preliminary data.</text>
</comment>
<keyword evidence="3" id="KW-1185">Reference proteome</keyword>
<protein>
    <recommendedName>
        <fullName evidence="1">Reverse transcriptase zinc-binding domain-containing protein</fullName>
    </recommendedName>
</protein>
<evidence type="ECO:0000259" key="1">
    <source>
        <dbReference type="Pfam" id="PF13966"/>
    </source>
</evidence>
<dbReference type="EMBL" id="BQKI01000004">
    <property type="protein sequence ID" value="GJM93937.1"/>
    <property type="molecule type" value="Genomic_DNA"/>
</dbReference>
<name>A0AAV5C6W6_ELECO</name>
<gene>
    <name evidence="2" type="primary">ga10535</name>
    <name evidence="2" type="ORF">PR202_ga10535</name>
</gene>
<sequence length="114" mass="13026">MEGRSIWQSVWKLQIPPKVCIFLWRVINGGLATKFNKWKRKLEVVNVCDICGTGPETEHHALIVCNHAVVLCKTMREVWQLPPEEKLRDGSTEWLLRLLNSIPVVQGSELGLLP</sequence>
<feature type="domain" description="Reverse transcriptase zinc-binding" evidence="1">
    <location>
        <begin position="5"/>
        <end position="69"/>
    </location>
</feature>
<evidence type="ECO:0000313" key="3">
    <source>
        <dbReference type="Proteomes" id="UP001054889"/>
    </source>
</evidence>
<reference evidence="2" key="2">
    <citation type="submission" date="2021-12" db="EMBL/GenBank/DDBJ databases">
        <title>Resequencing data analysis of finger millet.</title>
        <authorList>
            <person name="Hatakeyama M."/>
            <person name="Aluri S."/>
            <person name="Balachadran M.T."/>
            <person name="Sivarajan S.R."/>
            <person name="Poveda L."/>
            <person name="Shimizu-Inatsugi R."/>
            <person name="Schlapbach R."/>
            <person name="Sreeman S.M."/>
            <person name="Shimizu K.K."/>
        </authorList>
    </citation>
    <scope>NUCLEOTIDE SEQUENCE</scope>
</reference>
<dbReference type="AlphaFoldDB" id="A0AAV5C6W6"/>
<dbReference type="Pfam" id="PF13966">
    <property type="entry name" value="zf-RVT"/>
    <property type="match status" value="1"/>
</dbReference>
<dbReference type="InterPro" id="IPR026960">
    <property type="entry name" value="RVT-Znf"/>
</dbReference>
<accession>A0AAV5C6W6</accession>
<dbReference type="Proteomes" id="UP001054889">
    <property type="component" value="Unassembled WGS sequence"/>
</dbReference>
<evidence type="ECO:0000313" key="2">
    <source>
        <dbReference type="EMBL" id="GJM93937.1"/>
    </source>
</evidence>